<proteinExistence type="predicted"/>
<reference evidence="2" key="1">
    <citation type="submission" date="2021-01" db="EMBL/GenBank/DDBJ databases">
        <title>Modified the classification status of verrucomicrobia.</title>
        <authorList>
            <person name="Feng X."/>
        </authorList>
    </citation>
    <scope>NUCLEOTIDE SEQUENCE</scope>
    <source>
        <strain evidence="2">KCTC 12986</strain>
    </source>
</reference>
<accession>A0A934VLZ6</accession>
<dbReference type="Proteomes" id="UP000604083">
    <property type="component" value="Unassembled WGS sequence"/>
</dbReference>
<sequence length="951" mass="101129">MMNSSRSSHSARALFGSAFLALASGPLVEAGTIYDISNTASPEGEGGMGEPDFAEVAMVADAAGGYHVVGVESISSSFHQMQYRYFDGSDWVAGPAVTALTDVSNQMDAVDLAVDSKGTLHCVLQWGSYLNYRTYRPGEDLGDSQSWKLVETISTDLPEDGADRKLARPSLEVSENSNGEVVVQVAFVKKGSGSGPTLALATKVGELSFVTSDVIDPATSQPLVGTFPVIDRDPLPQVGTALGSLGPVIGFYRDGDYLVTQRRSTFFPNPNTSWDTPLMLAEGPNANQNRDFFEFDMEIAGGIAHFFCAGEASDGTEGALYLRRQVTFGLGGQQVSTFSENVAADLSLPGSGNQPTGFDSFDLLLDEQNQPRVSYVALDGGRNEWFFYQGERLGTDSWSATPVFGPPANFAGEPAESALAVDSLGRTAVYATRENGLDDRVVIDRSFPFQRANLSLSGVGDEEELAADLAVSSCGSVGMVYPSAAQVTFAYLGADGSEQFTNLELGIANGATYSLADALVAGVGQDGFHVLTHTLTQPQSLGGSVRRRVRIHRFEAGEFLGMEEVLNATVPQFSGGVTTFAVAGDEYGFYVFRSVSGLLGQAELGYWAFDTSGQRRSDLEEAFEAESPETGYTDIVAAASAGRVALLGKQGSTLGARYTDLSGWEDETVQDFGSSDAVPDQYAVAWRGASLDAAYADGNRVYATTNVNSTPSAWQRTALAGSRFSVSNLALATTPEGDSRLLIHEEGGLNPGISWLAYEGYAGRAQPELREGGTLLANAGESLLTFDTYGFPVVVARDEAAQSPVRQWVRSTLTTDADGDKLPFFMEKALGLDAEVADAGVLSIEVGYVDGTFSQVFTFPRAVGFAGMDDGILYSGAFRYDLEVSQDLQSWSSGEDASTQILFTTFPGDGPVPSGSVIDDGEGRCLQVMERAENILAAPGKHFTRLKVSLR</sequence>
<dbReference type="RefSeq" id="WP_200391031.1">
    <property type="nucleotide sequence ID" value="NZ_JAENIO010000010.1"/>
</dbReference>
<keyword evidence="1" id="KW-0732">Signal</keyword>
<evidence type="ECO:0000313" key="3">
    <source>
        <dbReference type="Proteomes" id="UP000604083"/>
    </source>
</evidence>
<feature type="signal peptide" evidence="1">
    <location>
        <begin position="1"/>
        <end position="23"/>
    </location>
</feature>
<evidence type="ECO:0008006" key="4">
    <source>
        <dbReference type="Google" id="ProtNLM"/>
    </source>
</evidence>
<dbReference type="EMBL" id="JAENIO010000010">
    <property type="protein sequence ID" value="MBK1833596.1"/>
    <property type="molecule type" value="Genomic_DNA"/>
</dbReference>
<keyword evidence="3" id="KW-1185">Reference proteome</keyword>
<comment type="caution">
    <text evidence="2">The sequence shown here is derived from an EMBL/GenBank/DDBJ whole genome shotgun (WGS) entry which is preliminary data.</text>
</comment>
<feature type="chain" id="PRO_5037496305" description="ELWxxDGT repeat-containing protein" evidence="1">
    <location>
        <begin position="24"/>
        <end position="951"/>
    </location>
</feature>
<protein>
    <recommendedName>
        <fullName evidence="4">ELWxxDGT repeat-containing protein</fullName>
    </recommendedName>
</protein>
<gene>
    <name evidence="2" type="ORF">JIN78_05935</name>
</gene>
<organism evidence="2 3">
    <name type="scientific">Roseibacillus ishigakijimensis</name>
    <dbReference type="NCBI Taxonomy" id="454146"/>
    <lineage>
        <taxon>Bacteria</taxon>
        <taxon>Pseudomonadati</taxon>
        <taxon>Verrucomicrobiota</taxon>
        <taxon>Verrucomicrobiia</taxon>
        <taxon>Verrucomicrobiales</taxon>
        <taxon>Verrucomicrobiaceae</taxon>
        <taxon>Roseibacillus</taxon>
    </lineage>
</organism>
<name>A0A934VLZ6_9BACT</name>
<dbReference type="AlphaFoldDB" id="A0A934VLZ6"/>
<evidence type="ECO:0000313" key="2">
    <source>
        <dbReference type="EMBL" id="MBK1833596.1"/>
    </source>
</evidence>
<evidence type="ECO:0000256" key="1">
    <source>
        <dbReference type="SAM" id="SignalP"/>
    </source>
</evidence>